<comment type="caution">
    <text evidence="2">The sequence shown here is derived from an EMBL/GenBank/DDBJ whole genome shotgun (WGS) entry which is preliminary data.</text>
</comment>
<evidence type="ECO:0008006" key="4">
    <source>
        <dbReference type="Google" id="ProtNLM"/>
    </source>
</evidence>
<dbReference type="RefSeq" id="WP_274231805.1">
    <property type="nucleotide sequence ID" value="NZ_BAABHQ010000009.1"/>
</dbReference>
<accession>A0ABP9EKF7</accession>
<evidence type="ECO:0000256" key="1">
    <source>
        <dbReference type="SAM" id="MobiDB-lite"/>
    </source>
</evidence>
<reference evidence="3" key="1">
    <citation type="journal article" date="2019" name="Int. J. Syst. Evol. Microbiol.">
        <title>The Global Catalogue of Microorganisms (GCM) 10K type strain sequencing project: providing services to taxonomists for standard genome sequencing and annotation.</title>
        <authorList>
            <consortium name="The Broad Institute Genomics Platform"/>
            <consortium name="The Broad Institute Genome Sequencing Center for Infectious Disease"/>
            <person name="Wu L."/>
            <person name="Ma J."/>
        </authorList>
    </citation>
    <scope>NUCLEOTIDE SEQUENCE [LARGE SCALE GENOMIC DNA]</scope>
    <source>
        <strain evidence="3">JCM 17983</strain>
    </source>
</reference>
<sequence length="266" mass="29001">MVATDERRVQGTAPVPEEGPDTHPAIAARYRDHSIAPSARDVVGARLRTRGLVRVGRTWWPYRGHEVTLPTHGYFREMRVTGGLRVVDSWVAGRARRATTVLGRCVHPALVGPDLARADLAHAALSAMWVPPVLLPAEHTRWSVEDRDTASVAFAVAGAPVEVRLGLHHGGLPRRITTACWGDPDHTGFFRDVPFGAEILEHRTFHGLTVPSTGILGWRPDGPGPTREVLRFQIVGLEPVRTAEPVLDELRDPEGVPDDAAEGELG</sequence>
<dbReference type="Proteomes" id="UP001500457">
    <property type="component" value="Unassembled WGS sequence"/>
</dbReference>
<feature type="region of interest" description="Disordered" evidence="1">
    <location>
        <begin position="1"/>
        <end position="23"/>
    </location>
</feature>
<organism evidence="2 3">
    <name type="scientific">Actinomycetospora straminea</name>
    <dbReference type="NCBI Taxonomy" id="663607"/>
    <lineage>
        <taxon>Bacteria</taxon>
        <taxon>Bacillati</taxon>
        <taxon>Actinomycetota</taxon>
        <taxon>Actinomycetes</taxon>
        <taxon>Pseudonocardiales</taxon>
        <taxon>Pseudonocardiaceae</taxon>
        <taxon>Actinomycetospora</taxon>
    </lineage>
</organism>
<dbReference type="EMBL" id="BAABHQ010000009">
    <property type="protein sequence ID" value="GAA4880898.1"/>
    <property type="molecule type" value="Genomic_DNA"/>
</dbReference>
<protein>
    <recommendedName>
        <fullName evidence="4">DUF4166 domain-containing protein</fullName>
    </recommendedName>
</protein>
<keyword evidence="3" id="KW-1185">Reference proteome</keyword>
<dbReference type="InterPro" id="IPR046674">
    <property type="entry name" value="DUF6544"/>
</dbReference>
<dbReference type="Pfam" id="PF20181">
    <property type="entry name" value="DUF6544"/>
    <property type="match status" value="1"/>
</dbReference>
<evidence type="ECO:0000313" key="2">
    <source>
        <dbReference type="EMBL" id="GAA4880898.1"/>
    </source>
</evidence>
<name>A0ABP9EKF7_9PSEU</name>
<proteinExistence type="predicted"/>
<evidence type="ECO:0000313" key="3">
    <source>
        <dbReference type="Proteomes" id="UP001500457"/>
    </source>
</evidence>
<gene>
    <name evidence="2" type="ORF">GCM10023203_35000</name>
</gene>